<sequence length="354" mass="38940">MATERTEFNNPVPVTLLSGFLGAGKTTLLKSILEQCHHAKEGEGDDDAKKARRYKVAVLVNDMAEINVDASLIQGTKLLETDEKLVELHNGCICCTLREDLVKSLADLVHDDSNRYDAIIVESTGVSLPREVADTFLADVSPESEIKRGEVETIENPATAQLDAIVKALRGKRTLNEVARLDTCVTMVDVAGFKANMGTAAEMREQFKDSVEKDDNRSVGPLLTQQIEFADVIVLSKCDLVSPKEADDVEDAVRALNPGARITRALRGDVPLSSVLCTGLFDMEKAVNAAGWMQLIEDEDVPETEEYGIHSFVYKARTPFHPARLAFFLNDHFFVKIEDQAMEVKTKGGSARSR</sequence>
<proteinExistence type="predicted"/>
<organism evidence="2 3">
    <name type="scientific">Chloropicon primus</name>
    <dbReference type="NCBI Taxonomy" id="1764295"/>
    <lineage>
        <taxon>Eukaryota</taxon>
        <taxon>Viridiplantae</taxon>
        <taxon>Chlorophyta</taxon>
        <taxon>Chloropicophyceae</taxon>
        <taxon>Chloropicales</taxon>
        <taxon>Chloropicaceae</taxon>
        <taxon>Chloropicon</taxon>
    </lineage>
</organism>
<dbReference type="Pfam" id="PF02492">
    <property type="entry name" value="cobW"/>
    <property type="match status" value="2"/>
</dbReference>
<feature type="domain" description="CobW/HypB/UreG nucleotide-binding" evidence="1">
    <location>
        <begin position="155"/>
        <end position="263"/>
    </location>
</feature>
<dbReference type="InterPro" id="IPR051927">
    <property type="entry name" value="Zn_Chap_cDPG_Synth"/>
</dbReference>
<dbReference type="PANTHER" id="PTHR43603:SF1">
    <property type="entry name" value="ZINC-REGULATED GTPASE METALLOPROTEIN ACTIVATOR 1"/>
    <property type="match status" value="1"/>
</dbReference>
<dbReference type="CDD" id="cd03112">
    <property type="entry name" value="CobW-like"/>
    <property type="match status" value="1"/>
</dbReference>
<dbReference type="PANTHER" id="PTHR43603">
    <property type="entry name" value="COBW DOMAIN-CONTAINING PROTEIN DDB_G0274527"/>
    <property type="match status" value="1"/>
</dbReference>
<dbReference type="InterPro" id="IPR003495">
    <property type="entry name" value="CobW/HypB/UreG_nucleotide-bd"/>
</dbReference>
<dbReference type="OrthoDB" id="272672at2759"/>
<protein>
    <submittedName>
        <fullName evidence="2">Cobalamin synthesis protein</fullName>
    </submittedName>
</protein>
<dbReference type="SUPFAM" id="SSF52540">
    <property type="entry name" value="P-loop containing nucleoside triphosphate hydrolases"/>
    <property type="match status" value="1"/>
</dbReference>
<feature type="domain" description="CobW/HypB/UreG nucleotide-binding" evidence="1">
    <location>
        <begin position="13"/>
        <end position="139"/>
    </location>
</feature>
<evidence type="ECO:0000259" key="1">
    <source>
        <dbReference type="Pfam" id="PF02492"/>
    </source>
</evidence>
<dbReference type="Proteomes" id="UP000316726">
    <property type="component" value="Chromosome 5"/>
</dbReference>
<keyword evidence="3" id="KW-1185">Reference proteome</keyword>
<gene>
    <name evidence="2" type="ORF">A3770_05p36780</name>
</gene>
<dbReference type="InterPro" id="IPR027417">
    <property type="entry name" value="P-loop_NTPase"/>
</dbReference>
<dbReference type="Gene3D" id="3.40.50.300">
    <property type="entry name" value="P-loop containing nucleotide triphosphate hydrolases"/>
    <property type="match status" value="1"/>
</dbReference>
<dbReference type="EMBL" id="CP031038">
    <property type="protein sequence ID" value="QDZ21160.1"/>
    <property type="molecule type" value="Genomic_DNA"/>
</dbReference>
<evidence type="ECO:0000313" key="3">
    <source>
        <dbReference type="Proteomes" id="UP000316726"/>
    </source>
</evidence>
<reference evidence="2 3" key="1">
    <citation type="submission" date="2018-07" db="EMBL/GenBank/DDBJ databases">
        <title>The complete nuclear genome of the prasinophyte Chloropicon primus (CCMP1205).</title>
        <authorList>
            <person name="Pombert J.-F."/>
            <person name="Otis C."/>
            <person name="Turmel M."/>
            <person name="Lemieux C."/>
        </authorList>
    </citation>
    <scope>NUCLEOTIDE SEQUENCE [LARGE SCALE GENOMIC DNA]</scope>
    <source>
        <strain evidence="2 3">CCMP1205</strain>
    </source>
</reference>
<dbReference type="STRING" id="1764295.A0A5B8MP93"/>
<dbReference type="AlphaFoldDB" id="A0A5B8MP93"/>
<evidence type="ECO:0000313" key="2">
    <source>
        <dbReference type="EMBL" id="QDZ21160.1"/>
    </source>
</evidence>
<name>A0A5B8MP93_9CHLO</name>
<accession>A0A5B8MP93</accession>